<accession>A0A2P1CKM2</accession>
<gene>
    <name evidence="1" type="ORF">Vid5_gp56</name>
</gene>
<protein>
    <submittedName>
        <fullName evidence="1">Uncharacterized protein</fullName>
    </submittedName>
</protein>
<evidence type="ECO:0000313" key="1">
    <source>
        <dbReference type="EMBL" id="AVJ51811.1"/>
    </source>
</evidence>
<keyword evidence="2" id="KW-1185">Reference proteome</keyword>
<dbReference type="Proteomes" id="UP000241629">
    <property type="component" value="Segment"/>
</dbReference>
<proteinExistence type="predicted"/>
<reference evidence="1 2" key="1">
    <citation type="submission" date="2018-02" db="EMBL/GenBank/DDBJ databases">
        <title>Complete genome sequence of Pantoea phage vB_PagS_Vid5.</title>
        <authorList>
            <person name="Truncaite L."/>
            <person name="Simoliunas E."/>
            <person name="Meskys R."/>
        </authorList>
    </citation>
    <scope>NUCLEOTIDE SEQUENCE [LARGE SCALE GENOMIC DNA]</scope>
</reference>
<sequence>MPSSSKNTSGPLLNTASRLRIVAFTLNSYWRRCKPASSLSSSRNCYHLYLHLPDKNFLK</sequence>
<organism evidence="1 2">
    <name type="scientific">Pantoea phage vB_PagS_Vid5</name>
    <dbReference type="NCBI Taxonomy" id="2099652"/>
    <lineage>
        <taxon>Viruses</taxon>
        <taxon>Duplodnaviria</taxon>
        <taxon>Heunggongvirae</taxon>
        <taxon>Uroviricota</taxon>
        <taxon>Caudoviricetes</taxon>
        <taxon>Vidquintavirus</taxon>
        <taxon>Vidquintavirus Vid5</taxon>
    </lineage>
</organism>
<dbReference type="EMBL" id="MG948468">
    <property type="protein sequence ID" value="AVJ51811.1"/>
    <property type="molecule type" value="Genomic_DNA"/>
</dbReference>
<name>A0A2P1CKM2_9CAUD</name>
<evidence type="ECO:0000313" key="2">
    <source>
        <dbReference type="Proteomes" id="UP000241629"/>
    </source>
</evidence>